<reference evidence="5" key="1">
    <citation type="journal article" date="2014" name="Nat. Genet.">
        <title>A reference genome for common bean and genome-wide analysis of dual domestications.</title>
        <authorList>
            <person name="Schmutz J."/>
            <person name="McClean P.E."/>
            <person name="Mamidi S."/>
            <person name="Wu G.A."/>
            <person name="Cannon S.B."/>
            <person name="Grimwood J."/>
            <person name="Jenkins J."/>
            <person name="Shu S."/>
            <person name="Song Q."/>
            <person name="Chavarro C."/>
            <person name="Torres-Torres M."/>
            <person name="Geffroy V."/>
            <person name="Moghaddam S.M."/>
            <person name="Gao D."/>
            <person name="Abernathy B."/>
            <person name="Barry K."/>
            <person name="Blair M."/>
            <person name="Brick M.A."/>
            <person name="Chovatia M."/>
            <person name="Gepts P."/>
            <person name="Goodstein D.M."/>
            <person name="Gonzales M."/>
            <person name="Hellsten U."/>
            <person name="Hyten D.L."/>
            <person name="Jia G."/>
            <person name="Kelly J.D."/>
            <person name="Kudrna D."/>
            <person name="Lee R."/>
            <person name="Richard M.M."/>
            <person name="Miklas P.N."/>
            <person name="Osorno J.M."/>
            <person name="Rodrigues J."/>
            <person name="Thareau V."/>
            <person name="Urrea C.A."/>
            <person name="Wang M."/>
            <person name="Yu Y."/>
            <person name="Zhang M."/>
            <person name="Wing R.A."/>
            <person name="Cregan P.B."/>
            <person name="Rokhsar D.S."/>
            <person name="Jackson S.A."/>
        </authorList>
    </citation>
    <scope>NUCLEOTIDE SEQUENCE [LARGE SCALE GENOMIC DNA]</scope>
    <source>
        <strain evidence="5">cv. G19833</strain>
    </source>
</reference>
<dbReference type="AlphaFoldDB" id="V7C553"/>
<organism evidence="4 5">
    <name type="scientific">Phaseolus vulgaris</name>
    <name type="common">Kidney bean</name>
    <name type="synonym">French bean</name>
    <dbReference type="NCBI Taxonomy" id="3885"/>
    <lineage>
        <taxon>Eukaryota</taxon>
        <taxon>Viridiplantae</taxon>
        <taxon>Streptophyta</taxon>
        <taxon>Embryophyta</taxon>
        <taxon>Tracheophyta</taxon>
        <taxon>Spermatophyta</taxon>
        <taxon>Magnoliopsida</taxon>
        <taxon>eudicotyledons</taxon>
        <taxon>Gunneridae</taxon>
        <taxon>Pentapetalae</taxon>
        <taxon>rosids</taxon>
        <taxon>fabids</taxon>
        <taxon>Fabales</taxon>
        <taxon>Fabaceae</taxon>
        <taxon>Papilionoideae</taxon>
        <taxon>50 kb inversion clade</taxon>
        <taxon>NPAAA clade</taxon>
        <taxon>indigoferoid/millettioid clade</taxon>
        <taxon>Phaseoleae</taxon>
        <taxon>Phaseolus</taxon>
    </lineage>
</organism>
<dbReference type="EMBL" id="CM002290">
    <property type="protein sequence ID" value="ESW25297.1"/>
    <property type="molecule type" value="Genomic_DNA"/>
</dbReference>
<proteinExistence type="predicted"/>
<keyword evidence="2" id="KW-0812">Transmembrane</keyword>
<gene>
    <name evidence="4" type="ORF">PHAVU_003G023700g</name>
</gene>
<dbReference type="Proteomes" id="UP000000226">
    <property type="component" value="Chromosome 3"/>
</dbReference>
<evidence type="ECO:0000313" key="5">
    <source>
        <dbReference type="Proteomes" id="UP000000226"/>
    </source>
</evidence>
<feature type="signal peptide" evidence="3">
    <location>
        <begin position="1"/>
        <end position="29"/>
    </location>
</feature>
<accession>V7C553</accession>
<protein>
    <recommendedName>
        <fullName evidence="6">Hydroxyproline-rich glycoprotein</fullName>
    </recommendedName>
</protein>
<evidence type="ECO:0000256" key="1">
    <source>
        <dbReference type="SAM" id="MobiDB-lite"/>
    </source>
</evidence>
<evidence type="ECO:0000313" key="4">
    <source>
        <dbReference type="EMBL" id="ESW25297.1"/>
    </source>
</evidence>
<feature type="chain" id="PRO_5004754989" description="Hydroxyproline-rich glycoprotein" evidence="3">
    <location>
        <begin position="30"/>
        <end position="160"/>
    </location>
</feature>
<dbReference type="OrthoDB" id="1728036at2759"/>
<feature type="region of interest" description="Disordered" evidence="1">
    <location>
        <begin position="29"/>
        <end position="55"/>
    </location>
</feature>
<dbReference type="STRING" id="3885.V7C553"/>
<dbReference type="PANTHER" id="PTHR35094">
    <property type="entry name" value="LEUCINE-RICH REPEAT EXTENSIN-LIKE PROTEIN 2"/>
    <property type="match status" value="1"/>
</dbReference>
<keyword evidence="3" id="KW-0732">Signal</keyword>
<dbReference type="eggNOG" id="ENOG502S7RH">
    <property type="taxonomic scope" value="Eukaryota"/>
</dbReference>
<dbReference type="Gramene" id="ESW25297">
    <property type="protein sequence ID" value="ESW25297"/>
    <property type="gene ID" value="PHAVU_003G023700g"/>
</dbReference>
<evidence type="ECO:0000256" key="3">
    <source>
        <dbReference type="SAM" id="SignalP"/>
    </source>
</evidence>
<feature type="region of interest" description="Disordered" evidence="1">
    <location>
        <begin position="81"/>
        <end position="111"/>
    </location>
</feature>
<feature type="transmembrane region" description="Helical" evidence="2">
    <location>
        <begin position="143"/>
        <end position="159"/>
    </location>
</feature>
<keyword evidence="2" id="KW-1133">Transmembrane helix</keyword>
<keyword evidence="2" id="KW-0472">Membrane</keyword>
<evidence type="ECO:0000256" key="2">
    <source>
        <dbReference type="SAM" id="Phobius"/>
    </source>
</evidence>
<dbReference type="PRINTS" id="PR01217">
    <property type="entry name" value="PRICHEXTENSN"/>
</dbReference>
<name>V7C553_PHAVU</name>
<sequence length="160" mass="17444">MATKTHQTKPSKIFTFILVLAFLTTPIKGEESRKLDDNGNNEKCSPCEGGYTPPPPIVEYLSPPPPIIEYLSPPPPIIEYLSPPPPSSPPPILYPSPPPPSPKKPPSTYCPPPPSSAYLYMTGPPGNLYPVDEDFNGASPKNLAVFFPLLVILCSIMVFW</sequence>
<evidence type="ECO:0008006" key="6">
    <source>
        <dbReference type="Google" id="ProtNLM"/>
    </source>
</evidence>
<dbReference type="OMA" id="AYLYMTG"/>
<dbReference type="PANTHER" id="PTHR35094:SF1">
    <property type="entry name" value="PROTEIN, PUTATIVE-RELATED"/>
    <property type="match status" value="1"/>
</dbReference>
<keyword evidence="5" id="KW-1185">Reference proteome</keyword>